<evidence type="ECO:0000313" key="4">
    <source>
        <dbReference type="EMBL" id="QDU80060.1"/>
    </source>
</evidence>
<dbReference type="AlphaFoldDB" id="A0A518CLE9"/>
<keyword evidence="1" id="KW-0812">Transmembrane</keyword>
<dbReference type="OrthoDB" id="265905at2"/>
<dbReference type="Proteomes" id="UP000317178">
    <property type="component" value="Chromosome"/>
</dbReference>
<evidence type="ECO:0000256" key="2">
    <source>
        <dbReference type="SAM" id="SignalP"/>
    </source>
</evidence>
<dbReference type="EMBL" id="CP036281">
    <property type="protein sequence ID" value="QDU80060.1"/>
    <property type="molecule type" value="Genomic_DNA"/>
</dbReference>
<reference evidence="4 5" key="1">
    <citation type="submission" date="2019-02" db="EMBL/GenBank/DDBJ databases">
        <title>Deep-cultivation of Planctomycetes and their phenomic and genomic characterization uncovers novel biology.</title>
        <authorList>
            <person name="Wiegand S."/>
            <person name="Jogler M."/>
            <person name="Boedeker C."/>
            <person name="Pinto D."/>
            <person name="Vollmers J."/>
            <person name="Rivas-Marin E."/>
            <person name="Kohn T."/>
            <person name="Peeters S.H."/>
            <person name="Heuer A."/>
            <person name="Rast P."/>
            <person name="Oberbeckmann S."/>
            <person name="Bunk B."/>
            <person name="Jeske O."/>
            <person name="Meyerdierks A."/>
            <person name="Storesund J.E."/>
            <person name="Kallscheuer N."/>
            <person name="Luecker S."/>
            <person name="Lage O.M."/>
            <person name="Pohl T."/>
            <person name="Merkel B.J."/>
            <person name="Hornburger P."/>
            <person name="Mueller R.-W."/>
            <person name="Bruemmer F."/>
            <person name="Labrenz M."/>
            <person name="Spormann A.M."/>
            <person name="Op den Camp H."/>
            <person name="Overmann J."/>
            <person name="Amann R."/>
            <person name="Jetten M.S.M."/>
            <person name="Mascher T."/>
            <person name="Medema M.H."/>
            <person name="Devos D.P."/>
            <person name="Kaster A.-K."/>
            <person name="Ovreas L."/>
            <person name="Rohde M."/>
            <person name="Galperin M.Y."/>
            <person name="Jogler C."/>
        </authorList>
    </citation>
    <scope>NUCLEOTIDE SEQUENCE [LARGE SCALE GENOMIC DNA]</scope>
    <source>
        <strain evidence="4 5">Pla110</strain>
    </source>
</reference>
<keyword evidence="5" id="KW-1185">Reference proteome</keyword>
<feature type="domain" description="DUF7939" evidence="3">
    <location>
        <begin position="326"/>
        <end position="396"/>
    </location>
</feature>
<keyword evidence="2" id="KW-0732">Signal</keyword>
<dbReference type="InterPro" id="IPR057699">
    <property type="entry name" value="DUF7939"/>
</dbReference>
<proteinExistence type="predicted"/>
<feature type="chain" id="PRO_5022018479" description="DUF7939 domain-containing protein" evidence="2">
    <location>
        <begin position="25"/>
        <end position="418"/>
    </location>
</feature>
<evidence type="ECO:0000256" key="1">
    <source>
        <dbReference type="SAM" id="Phobius"/>
    </source>
</evidence>
<evidence type="ECO:0000313" key="5">
    <source>
        <dbReference type="Proteomes" id="UP000317178"/>
    </source>
</evidence>
<gene>
    <name evidence="4" type="ORF">Pla110_17820</name>
</gene>
<dbReference type="KEGG" id="plon:Pla110_17820"/>
<feature type="signal peptide" evidence="2">
    <location>
        <begin position="1"/>
        <end position="24"/>
    </location>
</feature>
<name>A0A518CLE9_9PLAN</name>
<dbReference type="PANTHER" id="PTHR40940:SF1">
    <property type="entry name" value="PROTEIN BATD"/>
    <property type="match status" value="1"/>
</dbReference>
<dbReference type="RefSeq" id="WP_144995152.1">
    <property type="nucleotide sequence ID" value="NZ_CP036281.1"/>
</dbReference>
<keyword evidence="1" id="KW-1133">Transmembrane helix</keyword>
<dbReference type="InterPro" id="IPR025738">
    <property type="entry name" value="BatD"/>
</dbReference>
<keyword evidence="1" id="KW-0472">Membrane</keyword>
<organism evidence="4 5">
    <name type="scientific">Polystyrenella longa</name>
    <dbReference type="NCBI Taxonomy" id="2528007"/>
    <lineage>
        <taxon>Bacteria</taxon>
        <taxon>Pseudomonadati</taxon>
        <taxon>Planctomycetota</taxon>
        <taxon>Planctomycetia</taxon>
        <taxon>Planctomycetales</taxon>
        <taxon>Planctomycetaceae</taxon>
        <taxon>Polystyrenella</taxon>
    </lineage>
</organism>
<protein>
    <recommendedName>
        <fullName evidence="3">DUF7939 domain-containing protein</fullName>
    </recommendedName>
</protein>
<accession>A0A518CLE9</accession>
<dbReference type="PANTHER" id="PTHR40940">
    <property type="entry name" value="PROTEIN BATD-RELATED"/>
    <property type="match status" value="1"/>
</dbReference>
<dbReference type="Pfam" id="PF25607">
    <property type="entry name" value="DUF7939"/>
    <property type="match status" value="1"/>
</dbReference>
<evidence type="ECO:0000259" key="3">
    <source>
        <dbReference type="Pfam" id="PF25607"/>
    </source>
</evidence>
<feature type="transmembrane region" description="Helical" evidence="1">
    <location>
        <begin position="284"/>
        <end position="304"/>
    </location>
</feature>
<sequence length="418" mass="46863" precursor="true">MRFRIQVILVLLPLLCLIQNGAFAEFKPATIRLEDKIYWVGQRIPFSVELRAAGSFSGAASFSLPEIPQVVILKVGNAVVSSEEMDGESVFVQTHDFALFSQQSGSVDIPAFEVRFSHRDGFTGPVKDEKANVPAARVNVKRPEGSDPNDFLVTTNSLEISETWDQKSNKLKQGDVVHRVITQSAEQVTGMALAPSPETQLTGIRIYADRPEVNDKTERGDFSGHRVDKITYVMQQPGTFTVPAIDYVWWDPDQKKFGSKSLPAVTFTIAALPVAAAEDLVSDSAIVCYVLVFVSFLVVGILVWKRSRVVRFIKSLWSYCHPPDHMAAKRLLKACQRNDATAAELAWNSWRKEQSVNLKMDESLRKAVTEMESVRYGQSPTKSWKGRVLESTFRIHLNESKKHVKRERSDLPALNPVR</sequence>